<gene>
    <name evidence="2" type="ORF">BXY57_1682</name>
</gene>
<evidence type="ECO:0000313" key="3">
    <source>
        <dbReference type="Proteomes" id="UP000230000"/>
    </source>
</evidence>
<keyword evidence="1" id="KW-1133">Transmembrane helix</keyword>
<feature type="transmembrane region" description="Helical" evidence="1">
    <location>
        <begin position="153"/>
        <end position="170"/>
    </location>
</feature>
<comment type="caution">
    <text evidence="2">The sequence shown here is derived from an EMBL/GenBank/DDBJ whole genome shotgun (WGS) entry which is preliminary data.</text>
</comment>
<accession>A0A2M9CVZ4</accession>
<proteinExistence type="predicted"/>
<organism evidence="2 3">
    <name type="scientific">Thermoflavifilum aggregans</name>
    <dbReference type="NCBI Taxonomy" id="454188"/>
    <lineage>
        <taxon>Bacteria</taxon>
        <taxon>Pseudomonadati</taxon>
        <taxon>Bacteroidota</taxon>
        <taxon>Chitinophagia</taxon>
        <taxon>Chitinophagales</taxon>
        <taxon>Chitinophagaceae</taxon>
        <taxon>Thermoflavifilum</taxon>
    </lineage>
</organism>
<evidence type="ECO:0008006" key="4">
    <source>
        <dbReference type="Google" id="ProtNLM"/>
    </source>
</evidence>
<dbReference type="RefSeq" id="WP_100314607.1">
    <property type="nucleotide sequence ID" value="NZ_PGFG01000001.1"/>
</dbReference>
<name>A0A2M9CVZ4_9BACT</name>
<protein>
    <recommendedName>
        <fullName evidence="4">CCDC81-like prokaryotic HU domain-containing protein</fullName>
    </recommendedName>
</protein>
<dbReference type="AlphaFoldDB" id="A0A2M9CVZ4"/>
<reference evidence="2 3" key="1">
    <citation type="submission" date="2017-11" db="EMBL/GenBank/DDBJ databases">
        <title>Genomic Encyclopedia of Archaeal and Bacterial Type Strains, Phase II (KMG-II): From Individual Species to Whole Genera.</title>
        <authorList>
            <person name="Goeker M."/>
        </authorList>
    </citation>
    <scope>NUCLEOTIDE SEQUENCE [LARGE SCALE GENOMIC DNA]</scope>
    <source>
        <strain evidence="2 3">DSM 27268</strain>
    </source>
</reference>
<sequence length="304" mass="34425">MKIDHLITQYLFLHKQVCLPSVGLFTLQDTEDLQGVPVIHFQLLTNGNCDGLVDFIVERTGKMRVVAIADVQCFCYEIKEMLNIHQPFTIQGIGTLWKTLDGTIHFKQEDIQLDKKKHTDRTQIADISLQVQMKHDDPPVKWGNTYAINYHRLWLAGIFVLLISGIIILANSHARLQMSDPEPASRVMESSLSPASLDNDVSISDARQLTDPSHQKVSYLVIFEISDSTRAHKRYDQLTSWGDQIVIFKWDDRHYALASPFTTLPADTAHAKDSIQVLFGRPVFIQYLSSSVSKSPYQTAASNQ</sequence>
<keyword evidence="1" id="KW-0812">Transmembrane</keyword>
<keyword evidence="3" id="KW-1185">Reference proteome</keyword>
<dbReference type="OrthoDB" id="660546at2"/>
<dbReference type="EMBL" id="PGFG01000001">
    <property type="protein sequence ID" value="PJJ76081.1"/>
    <property type="molecule type" value="Genomic_DNA"/>
</dbReference>
<keyword evidence="1" id="KW-0472">Membrane</keyword>
<evidence type="ECO:0000256" key="1">
    <source>
        <dbReference type="SAM" id="Phobius"/>
    </source>
</evidence>
<dbReference type="Proteomes" id="UP000230000">
    <property type="component" value="Unassembled WGS sequence"/>
</dbReference>
<evidence type="ECO:0000313" key="2">
    <source>
        <dbReference type="EMBL" id="PJJ76081.1"/>
    </source>
</evidence>